<feature type="non-terminal residue" evidence="2">
    <location>
        <position position="1"/>
    </location>
</feature>
<reference evidence="2 3" key="1">
    <citation type="submission" date="2015-09" db="EMBL/GenBank/DDBJ databases">
        <title>Trachymyrmex cornetzi WGS genome.</title>
        <authorList>
            <person name="Nygaard S."/>
            <person name="Hu H."/>
            <person name="Boomsma J."/>
            <person name="Zhang G."/>
        </authorList>
    </citation>
    <scope>NUCLEOTIDE SEQUENCE [LARGE SCALE GENOMIC DNA]</scope>
    <source>
        <strain evidence="2">Tcor2-1</strain>
        <tissue evidence="2">Whole body</tissue>
    </source>
</reference>
<dbReference type="EMBL" id="KQ979525">
    <property type="protein sequence ID" value="KYN21156.1"/>
    <property type="molecule type" value="Genomic_DNA"/>
</dbReference>
<keyword evidence="1" id="KW-0472">Membrane</keyword>
<dbReference type="AlphaFoldDB" id="A0A151J8J5"/>
<gene>
    <name evidence="2" type="ORF">ALC57_06477</name>
</gene>
<feature type="transmembrane region" description="Helical" evidence="1">
    <location>
        <begin position="64"/>
        <end position="87"/>
    </location>
</feature>
<accession>A0A151J8J5</accession>
<keyword evidence="3" id="KW-1185">Reference proteome</keyword>
<name>A0A151J8J5_9HYME</name>
<keyword evidence="1" id="KW-0812">Transmembrane</keyword>
<sequence length="102" mass="11822">KPRIFRPRMNYLELFDDANFSRKFVISKRSFNMLLEKIYVKIQHNTDRNNIIPPIIQLMVTLRFYAIGSFLMIVGDFCGIIVATAILHNIAQQEIIPAAINP</sequence>
<proteinExistence type="predicted"/>
<evidence type="ECO:0000313" key="3">
    <source>
        <dbReference type="Proteomes" id="UP000078492"/>
    </source>
</evidence>
<evidence type="ECO:0000313" key="2">
    <source>
        <dbReference type="EMBL" id="KYN21156.1"/>
    </source>
</evidence>
<protein>
    <submittedName>
        <fullName evidence="2">Uncharacterized protein</fullName>
    </submittedName>
</protein>
<organism evidence="2 3">
    <name type="scientific">Trachymyrmex cornetzi</name>
    <dbReference type="NCBI Taxonomy" id="471704"/>
    <lineage>
        <taxon>Eukaryota</taxon>
        <taxon>Metazoa</taxon>
        <taxon>Ecdysozoa</taxon>
        <taxon>Arthropoda</taxon>
        <taxon>Hexapoda</taxon>
        <taxon>Insecta</taxon>
        <taxon>Pterygota</taxon>
        <taxon>Neoptera</taxon>
        <taxon>Endopterygota</taxon>
        <taxon>Hymenoptera</taxon>
        <taxon>Apocrita</taxon>
        <taxon>Aculeata</taxon>
        <taxon>Formicoidea</taxon>
        <taxon>Formicidae</taxon>
        <taxon>Myrmicinae</taxon>
        <taxon>Trachymyrmex</taxon>
    </lineage>
</organism>
<dbReference type="Proteomes" id="UP000078492">
    <property type="component" value="Unassembled WGS sequence"/>
</dbReference>
<evidence type="ECO:0000256" key="1">
    <source>
        <dbReference type="SAM" id="Phobius"/>
    </source>
</evidence>
<keyword evidence="1" id="KW-1133">Transmembrane helix</keyword>